<dbReference type="PANTHER" id="PTHR43135">
    <property type="entry name" value="ALPHA-D-RIBOSE 1-METHYLPHOSPHONATE 5-TRIPHOSPHATE DIPHOSPHATASE"/>
    <property type="match status" value="1"/>
</dbReference>
<dbReference type="InterPro" id="IPR011059">
    <property type="entry name" value="Metal-dep_hydrolase_composite"/>
</dbReference>
<dbReference type="PIRSF" id="PIRSF038971">
    <property type="entry name" value="PhnM"/>
    <property type="match status" value="1"/>
</dbReference>
<reference evidence="2 3" key="1">
    <citation type="journal article" date="2014" name="Genome Announc.">
        <title>Draft Genome Sequence of Paenibacillus pini JCM 16418T, Isolated from the Rhizosphere of Pine Tree.</title>
        <authorList>
            <person name="Yuki M."/>
            <person name="Oshima K."/>
            <person name="Suda W."/>
            <person name="Oshida Y."/>
            <person name="Kitamura K."/>
            <person name="Iida Y."/>
            <person name="Hattori M."/>
            <person name="Ohkuma M."/>
        </authorList>
    </citation>
    <scope>NUCLEOTIDE SEQUENCE [LARGE SCALE GENOMIC DNA]</scope>
    <source>
        <strain evidence="2 3">JCM 16418</strain>
    </source>
</reference>
<dbReference type="OrthoDB" id="9776488at2"/>
<dbReference type="NCBIfam" id="NF011987">
    <property type="entry name" value="PRK15446.2-3"/>
    <property type="match status" value="1"/>
</dbReference>
<dbReference type="AlphaFoldDB" id="W7YA98"/>
<dbReference type="STRING" id="1236976.JCM16418_1999"/>
<sequence>MNQQIIVIENGVIVSPDMMHLGDVVVQNGKIIAVLPARTGMLIAANQAGVSCECMDATGLYVMPGMIEMHSDAIEREVQPRPGSIFPLEMAMYELEKKMAAVGITTMYHSVSSSDGTPVRNDEIVAQMIEYAARKRSEPSMIRHRIHLRYEVTNIKGLDMVQDMLDKDQIDLLSFMDHTPGQGQYASRETYKDYLMGSEHMTGEKADETLDVLSSFQDQIDWERVRDVIQYAQNKGVITASHDDDTEEKVDFVQSLGVGISEFPVSLEAACYAKAQGMFVSIGAPNIVRGGSHNKNMRAMDAVKAGAADIICSDYHLPALLPALFQISEEADIGIPAAIAMATLNPAKALGISDQYGSVEVGKIADLLLVELPNGYPLVRATLVGGTVVFQSRFFAEERVAAL</sequence>
<dbReference type="Gene3D" id="2.30.40.10">
    <property type="entry name" value="Urease, subunit C, domain 1"/>
    <property type="match status" value="1"/>
</dbReference>
<comment type="caution">
    <text evidence="2">The sequence shown here is derived from an EMBL/GenBank/DDBJ whole genome shotgun (WGS) entry which is preliminary data.</text>
</comment>
<proteinExistence type="predicted"/>
<dbReference type="InterPro" id="IPR051781">
    <property type="entry name" value="Metallo-dep_Hydrolase"/>
</dbReference>
<evidence type="ECO:0000313" key="2">
    <source>
        <dbReference type="EMBL" id="GAF07965.1"/>
    </source>
</evidence>
<organism evidence="2 3">
    <name type="scientific">Paenibacillus pini JCM 16418</name>
    <dbReference type="NCBI Taxonomy" id="1236976"/>
    <lineage>
        <taxon>Bacteria</taxon>
        <taxon>Bacillati</taxon>
        <taxon>Bacillota</taxon>
        <taxon>Bacilli</taxon>
        <taxon>Bacillales</taxon>
        <taxon>Paenibacillaceae</taxon>
        <taxon>Paenibacillus</taxon>
    </lineage>
</organism>
<name>W7YA98_9BACL</name>
<evidence type="ECO:0000259" key="1">
    <source>
        <dbReference type="Pfam" id="PF01979"/>
    </source>
</evidence>
<dbReference type="InterPro" id="IPR006680">
    <property type="entry name" value="Amidohydro-rel"/>
</dbReference>
<keyword evidence="3" id="KW-1185">Reference proteome</keyword>
<dbReference type="NCBIfam" id="NF011990">
    <property type="entry name" value="PRK15446.2-6"/>
    <property type="match status" value="1"/>
</dbReference>
<dbReference type="RefSeq" id="WP_036647947.1">
    <property type="nucleotide sequence ID" value="NZ_BAVZ01000005.1"/>
</dbReference>
<dbReference type="PANTHER" id="PTHR43135:SF3">
    <property type="entry name" value="ALPHA-D-RIBOSE 1-METHYLPHOSPHONATE 5-TRIPHOSPHATE DIPHOSPHATASE"/>
    <property type="match status" value="1"/>
</dbReference>
<dbReference type="NCBIfam" id="NF011984">
    <property type="entry name" value="PRK15446.1-5"/>
    <property type="match status" value="1"/>
</dbReference>
<dbReference type="Gene3D" id="3.20.20.140">
    <property type="entry name" value="Metal-dependent hydrolases"/>
    <property type="match status" value="1"/>
</dbReference>
<dbReference type="GO" id="GO:0016810">
    <property type="term" value="F:hydrolase activity, acting on carbon-nitrogen (but not peptide) bonds"/>
    <property type="evidence" value="ECO:0007669"/>
    <property type="project" value="InterPro"/>
</dbReference>
<dbReference type="InterPro" id="IPR012696">
    <property type="entry name" value="PhnM"/>
</dbReference>
<keyword evidence="2" id="KW-0378">Hydrolase</keyword>
<dbReference type="Pfam" id="PF01979">
    <property type="entry name" value="Amidohydro_1"/>
    <property type="match status" value="1"/>
</dbReference>
<dbReference type="InterPro" id="IPR032466">
    <property type="entry name" value="Metal_Hydrolase"/>
</dbReference>
<dbReference type="eggNOG" id="COG3454">
    <property type="taxonomic scope" value="Bacteria"/>
</dbReference>
<protein>
    <submittedName>
        <fullName evidence="2">Metal-dependent hydrolase</fullName>
    </submittedName>
</protein>
<dbReference type="SUPFAM" id="SSF51556">
    <property type="entry name" value="Metallo-dependent hydrolases"/>
    <property type="match status" value="1"/>
</dbReference>
<dbReference type="SUPFAM" id="SSF51338">
    <property type="entry name" value="Composite domain of metallo-dependent hydrolases"/>
    <property type="match status" value="1"/>
</dbReference>
<accession>W7YA98</accession>
<dbReference type="GO" id="GO:0019700">
    <property type="term" value="P:organic phosphonate catabolic process"/>
    <property type="evidence" value="ECO:0007669"/>
    <property type="project" value="InterPro"/>
</dbReference>
<evidence type="ECO:0000313" key="3">
    <source>
        <dbReference type="Proteomes" id="UP000019364"/>
    </source>
</evidence>
<dbReference type="EMBL" id="BAVZ01000005">
    <property type="protein sequence ID" value="GAF07965.1"/>
    <property type="molecule type" value="Genomic_DNA"/>
</dbReference>
<feature type="domain" description="Amidohydrolase-related" evidence="1">
    <location>
        <begin position="140"/>
        <end position="382"/>
    </location>
</feature>
<dbReference type="Proteomes" id="UP000019364">
    <property type="component" value="Unassembled WGS sequence"/>
</dbReference>
<gene>
    <name evidence="2" type="ORF">JCM16418_1999</name>
</gene>